<protein>
    <submittedName>
        <fullName evidence="1">Uncharacterized protein</fullName>
    </submittedName>
</protein>
<keyword evidence="2" id="KW-1185">Reference proteome</keyword>
<organism evidence="1 2">
    <name type="scientific">Lysobacter niastensis</name>
    <dbReference type="NCBI Taxonomy" id="380629"/>
    <lineage>
        <taxon>Bacteria</taxon>
        <taxon>Pseudomonadati</taxon>
        <taxon>Pseudomonadota</taxon>
        <taxon>Gammaproteobacteria</taxon>
        <taxon>Lysobacterales</taxon>
        <taxon>Lysobacteraceae</taxon>
        <taxon>Lysobacter</taxon>
    </lineage>
</organism>
<sequence length="98" mass="11155">MTEVFDDTDAPYLAWLQEHPGGYVLNRRRVGSRNYLVLHRATCYKIRTYTRMAQPEGFTGRDYVKVCSPSIDELHAYARTKGGRTDGSFSGKCRTCSP</sequence>
<evidence type="ECO:0000313" key="2">
    <source>
        <dbReference type="Proteomes" id="UP001251524"/>
    </source>
</evidence>
<accession>A0ABU1W5H0</accession>
<dbReference type="EMBL" id="JAVDVY010000001">
    <property type="protein sequence ID" value="MDR7132830.1"/>
    <property type="molecule type" value="Genomic_DNA"/>
</dbReference>
<gene>
    <name evidence="1" type="ORF">J2X06_000014</name>
</gene>
<reference evidence="1 2" key="1">
    <citation type="submission" date="2023-07" db="EMBL/GenBank/DDBJ databases">
        <title>Sorghum-associated microbial communities from plants grown in Nebraska, USA.</title>
        <authorList>
            <person name="Schachtman D."/>
        </authorList>
    </citation>
    <scope>NUCLEOTIDE SEQUENCE [LARGE SCALE GENOMIC DNA]</scope>
    <source>
        <strain evidence="1 2">BE198</strain>
    </source>
</reference>
<evidence type="ECO:0000313" key="1">
    <source>
        <dbReference type="EMBL" id="MDR7132830.1"/>
    </source>
</evidence>
<proteinExistence type="predicted"/>
<name>A0ABU1W5H0_9GAMM</name>
<dbReference type="Proteomes" id="UP001251524">
    <property type="component" value="Unassembled WGS sequence"/>
</dbReference>
<comment type="caution">
    <text evidence="1">The sequence shown here is derived from an EMBL/GenBank/DDBJ whole genome shotgun (WGS) entry which is preliminary data.</text>
</comment>